<name>A0ABQ1SA17_9BURK</name>
<reference evidence="3" key="1">
    <citation type="journal article" date="2019" name="Int. J. Syst. Evol. Microbiol.">
        <title>The Global Catalogue of Microorganisms (GCM) 10K type strain sequencing project: providing services to taxonomists for standard genome sequencing and annotation.</title>
        <authorList>
            <consortium name="The Broad Institute Genomics Platform"/>
            <consortium name="The Broad Institute Genome Sequencing Center for Infectious Disease"/>
            <person name="Wu L."/>
            <person name="Ma J."/>
        </authorList>
    </citation>
    <scope>NUCLEOTIDE SEQUENCE [LARGE SCALE GENOMIC DNA]</scope>
    <source>
        <strain evidence="3">CGMCC 1.11013</strain>
    </source>
</reference>
<dbReference type="InterPro" id="IPR000182">
    <property type="entry name" value="GNAT_dom"/>
</dbReference>
<dbReference type="Gene3D" id="3.40.630.30">
    <property type="match status" value="1"/>
</dbReference>
<dbReference type="Proteomes" id="UP000597138">
    <property type="component" value="Unassembled WGS sequence"/>
</dbReference>
<protein>
    <recommendedName>
        <fullName evidence="1">N-acetyltransferase domain-containing protein</fullName>
    </recommendedName>
</protein>
<keyword evidence="3" id="KW-1185">Reference proteome</keyword>
<proteinExistence type="predicted"/>
<feature type="domain" description="N-acetyltransferase" evidence="1">
    <location>
        <begin position="15"/>
        <end position="58"/>
    </location>
</feature>
<evidence type="ECO:0000313" key="2">
    <source>
        <dbReference type="EMBL" id="GGD98028.1"/>
    </source>
</evidence>
<dbReference type="EMBL" id="BMEG01000023">
    <property type="protein sequence ID" value="GGD98028.1"/>
    <property type="molecule type" value="Genomic_DNA"/>
</dbReference>
<dbReference type="RefSeq" id="WP_229754130.1">
    <property type="nucleotide sequence ID" value="NZ_BMEG01000023.1"/>
</dbReference>
<gene>
    <name evidence="2" type="ORF">GCM10010985_60970</name>
</gene>
<comment type="caution">
    <text evidence="2">The sequence shown here is derived from an EMBL/GenBank/DDBJ whole genome shotgun (WGS) entry which is preliminary data.</text>
</comment>
<organism evidence="2 3">
    <name type="scientific">Caballeronia grimmiae</name>
    <dbReference type="NCBI Taxonomy" id="1071679"/>
    <lineage>
        <taxon>Bacteria</taxon>
        <taxon>Pseudomonadati</taxon>
        <taxon>Pseudomonadota</taxon>
        <taxon>Betaproteobacteria</taxon>
        <taxon>Burkholderiales</taxon>
        <taxon>Burkholderiaceae</taxon>
        <taxon>Caballeronia</taxon>
    </lineage>
</organism>
<dbReference type="InterPro" id="IPR016181">
    <property type="entry name" value="Acyl_CoA_acyltransferase"/>
</dbReference>
<evidence type="ECO:0000313" key="3">
    <source>
        <dbReference type="Proteomes" id="UP000597138"/>
    </source>
</evidence>
<dbReference type="Pfam" id="PF13302">
    <property type="entry name" value="Acetyltransf_3"/>
    <property type="match status" value="1"/>
</dbReference>
<evidence type="ECO:0000259" key="1">
    <source>
        <dbReference type="Pfam" id="PF13302"/>
    </source>
</evidence>
<sequence>MNDSWNCHMPIESDRLILRPWKEEDRQPFADMSADKGVMEHLPPLTARDAYHTWIDRQIESQ</sequence>
<accession>A0ABQ1SA17</accession>
<dbReference type="SUPFAM" id="SSF55729">
    <property type="entry name" value="Acyl-CoA N-acyltransferases (Nat)"/>
    <property type="match status" value="1"/>
</dbReference>